<keyword evidence="3" id="KW-1185">Reference proteome</keyword>
<organism evidence="2 3">
    <name type="scientific">Racocetra fulgida</name>
    <dbReference type="NCBI Taxonomy" id="60492"/>
    <lineage>
        <taxon>Eukaryota</taxon>
        <taxon>Fungi</taxon>
        <taxon>Fungi incertae sedis</taxon>
        <taxon>Mucoromycota</taxon>
        <taxon>Glomeromycotina</taxon>
        <taxon>Glomeromycetes</taxon>
        <taxon>Diversisporales</taxon>
        <taxon>Gigasporaceae</taxon>
        <taxon>Racocetra</taxon>
    </lineage>
</organism>
<sequence>MPFRIFANFNTHYRLPESSDALDDLIAQLEADKTVSAVTNADLAKEIQELKKEIAEKESEIISKKGVLDGLVGEILTKKREKLNSYNISKGFAKTTEDNRRSLSDLYQIQQLLLEIRYLENEGDATAIST</sequence>
<proteinExistence type="predicted"/>
<evidence type="ECO:0000313" key="3">
    <source>
        <dbReference type="Proteomes" id="UP000789396"/>
    </source>
</evidence>
<keyword evidence="1" id="KW-0175">Coiled coil</keyword>
<comment type="caution">
    <text evidence="2">The sequence shown here is derived from an EMBL/GenBank/DDBJ whole genome shotgun (WGS) entry which is preliminary data.</text>
</comment>
<evidence type="ECO:0000313" key="2">
    <source>
        <dbReference type="EMBL" id="CAG8780687.1"/>
    </source>
</evidence>
<dbReference type="EMBL" id="CAJVPZ010052571">
    <property type="protein sequence ID" value="CAG8780687.1"/>
    <property type="molecule type" value="Genomic_DNA"/>
</dbReference>
<dbReference type="AlphaFoldDB" id="A0A9N9JG49"/>
<dbReference type="OrthoDB" id="10367390at2759"/>
<name>A0A9N9JG49_9GLOM</name>
<gene>
    <name evidence="2" type="ORF">RFULGI_LOCUS15792</name>
</gene>
<feature type="coiled-coil region" evidence="1">
    <location>
        <begin position="40"/>
        <end position="67"/>
    </location>
</feature>
<accession>A0A9N9JG49</accession>
<reference evidence="2" key="1">
    <citation type="submission" date="2021-06" db="EMBL/GenBank/DDBJ databases">
        <authorList>
            <person name="Kallberg Y."/>
            <person name="Tangrot J."/>
            <person name="Rosling A."/>
        </authorList>
    </citation>
    <scope>NUCLEOTIDE SEQUENCE</scope>
    <source>
        <strain evidence="2">IN212</strain>
    </source>
</reference>
<dbReference type="Proteomes" id="UP000789396">
    <property type="component" value="Unassembled WGS sequence"/>
</dbReference>
<protein>
    <submittedName>
        <fullName evidence="2">15666_t:CDS:1</fullName>
    </submittedName>
</protein>
<evidence type="ECO:0000256" key="1">
    <source>
        <dbReference type="SAM" id="Coils"/>
    </source>
</evidence>
<feature type="non-terminal residue" evidence="2">
    <location>
        <position position="130"/>
    </location>
</feature>